<proteinExistence type="predicted"/>
<gene>
    <name evidence="2" type="ORF">RCL2_001367000</name>
    <name evidence="1" type="ORF">RclHR1_32840001</name>
</gene>
<organism evidence="1 3">
    <name type="scientific">Rhizophagus clarus</name>
    <dbReference type="NCBI Taxonomy" id="94130"/>
    <lineage>
        <taxon>Eukaryota</taxon>
        <taxon>Fungi</taxon>
        <taxon>Fungi incertae sedis</taxon>
        <taxon>Mucoromycota</taxon>
        <taxon>Glomeromycotina</taxon>
        <taxon>Glomeromycetes</taxon>
        <taxon>Glomerales</taxon>
        <taxon>Glomeraceae</taxon>
        <taxon>Rhizophagus</taxon>
    </lineage>
</organism>
<reference evidence="1 3" key="1">
    <citation type="submission" date="2017-11" db="EMBL/GenBank/DDBJ databases">
        <title>The genome of Rhizophagus clarus HR1 reveals common genetic basis of auxotrophy among arbuscular mycorrhizal fungi.</title>
        <authorList>
            <person name="Kobayashi Y."/>
        </authorList>
    </citation>
    <scope>NUCLEOTIDE SEQUENCE [LARGE SCALE GENOMIC DNA]</scope>
    <source>
        <strain evidence="1 3">HR1</strain>
    </source>
</reference>
<dbReference type="AlphaFoldDB" id="A0A2Z6R8R3"/>
<evidence type="ECO:0000313" key="1">
    <source>
        <dbReference type="EMBL" id="GBB98635.1"/>
    </source>
</evidence>
<accession>A0A2Z6R8R3</accession>
<comment type="caution">
    <text evidence="1">The sequence shown here is derived from an EMBL/GenBank/DDBJ whole genome shotgun (WGS) entry which is preliminary data.</text>
</comment>
<keyword evidence="3" id="KW-1185">Reference proteome</keyword>
<dbReference type="EMBL" id="BLAL01000162">
    <property type="protein sequence ID" value="GES86617.1"/>
    <property type="molecule type" value="Genomic_DNA"/>
</dbReference>
<sequence length="126" mass="14249">MKRGFFLLKPAKQTAETSSSTKVTPTTTLKSIPSNRFHDVIISFMTKFVDTNSGLLLCSIIPTDPAVMETFLEINEDKVIPQEQLEQIIDIAGCSPFLAQLLATFLNLFLLDDEYREILLMDSEFR</sequence>
<dbReference type="EMBL" id="BEXD01002540">
    <property type="protein sequence ID" value="GBB98635.1"/>
    <property type="molecule type" value="Genomic_DNA"/>
</dbReference>
<name>A0A2Z6R8R3_9GLOM</name>
<dbReference type="Proteomes" id="UP000247702">
    <property type="component" value="Unassembled WGS sequence"/>
</dbReference>
<dbReference type="Proteomes" id="UP000615446">
    <property type="component" value="Unassembled WGS sequence"/>
</dbReference>
<reference evidence="2" key="2">
    <citation type="submission" date="2019-10" db="EMBL/GenBank/DDBJ databases">
        <title>Conservation and host-specific expression of non-tandemly repeated heterogenous ribosome RNA gene in arbuscular mycorrhizal fungi.</title>
        <authorList>
            <person name="Maeda T."/>
            <person name="Kobayashi Y."/>
            <person name="Nakagawa T."/>
            <person name="Ezawa T."/>
            <person name="Yamaguchi K."/>
            <person name="Bino T."/>
            <person name="Nishimoto Y."/>
            <person name="Shigenobu S."/>
            <person name="Kawaguchi M."/>
        </authorList>
    </citation>
    <scope>NUCLEOTIDE SEQUENCE</scope>
    <source>
        <strain evidence="2">HR1</strain>
    </source>
</reference>
<evidence type="ECO:0000313" key="3">
    <source>
        <dbReference type="Proteomes" id="UP000247702"/>
    </source>
</evidence>
<protein>
    <submittedName>
        <fullName evidence="1">Uncharacterized protein</fullName>
    </submittedName>
</protein>
<evidence type="ECO:0000313" key="2">
    <source>
        <dbReference type="EMBL" id="GES86617.1"/>
    </source>
</evidence>